<dbReference type="EMBL" id="JAINVZ010000012">
    <property type="protein sequence ID" value="MBY8886945.1"/>
    <property type="molecule type" value="Genomic_DNA"/>
</dbReference>
<reference evidence="8 9" key="1">
    <citation type="submission" date="2021-08" db="EMBL/GenBank/DDBJ databases">
        <title>Streptomyces sp. PTM05 isolated from lichen.</title>
        <authorList>
            <person name="Somphong A."/>
            <person name="Phongsopitanun W."/>
            <person name="Tanasupawat S."/>
        </authorList>
    </citation>
    <scope>NUCLEOTIDE SEQUENCE [LARGE SCALE GENOMIC DNA]</scope>
    <source>
        <strain evidence="8 9">Ptm05</strain>
    </source>
</reference>
<evidence type="ECO:0000256" key="1">
    <source>
        <dbReference type="ARBA" id="ARBA00004370"/>
    </source>
</evidence>
<dbReference type="Proteomes" id="UP001198565">
    <property type="component" value="Unassembled WGS sequence"/>
</dbReference>
<evidence type="ECO:0000256" key="7">
    <source>
        <dbReference type="SAM" id="MobiDB-lite"/>
    </source>
</evidence>
<feature type="transmembrane region" description="Helical" evidence="6">
    <location>
        <begin position="221"/>
        <end position="242"/>
    </location>
</feature>
<protein>
    <recommendedName>
        <fullName evidence="6">SURF1-like protein</fullName>
    </recommendedName>
</protein>
<dbReference type="InterPro" id="IPR002994">
    <property type="entry name" value="Surf1/Shy1"/>
</dbReference>
<keyword evidence="4 6" id="KW-1133">Transmembrane helix</keyword>
<keyword evidence="9" id="KW-1185">Reference proteome</keyword>
<comment type="subcellular location">
    <subcellularLocation>
        <location evidence="6">Cell membrane</location>
        <topology evidence="6">Multi-pass membrane protein</topology>
    </subcellularLocation>
    <subcellularLocation>
        <location evidence="1">Membrane</location>
    </subcellularLocation>
</comment>
<evidence type="ECO:0000256" key="5">
    <source>
        <dbReference type="ARBA" id="ARBA00023136"/>
    </source>
</evidence>
<dbReference type="Pfam" id="PF02104">
    <property type="entry name" value="SURF1"/>
    <property type="match status" value="1"/>
</dbReference>
<evidence type="ECO:0000313" key="9">
    <source>
        <dbReference type="Proteomes" id="UP001198565"/>
    </source>
</evidence>
<evidence type="ECO:0000256" key="4">
    <source>
        <dbReference type="ARBA" id="ARBA00022989"/>
    </source>
</evidence>
<dbReference type="PROSITE" id="PS50895">
    <property type="entry name" value="SURF1"/>
    <property type="match status" value="1"/>
</dbReference>
<dbReference type="InterPro" id="IPR045214">
    <property type="entry name" value="Surf1/Surf4"/>
</dbReference>
<evidence type="ECO:0000256" key="2">
    <source>
        <dbReference type="ARBA" id="ARBA00007165"/>
    </source>
</evidence>
<name>A0ABS7QUQ8_9ACTN</name>
<dbReference type="CDD" id="cd06662">
    <property type="entry name" value="SURF1"/>
    <property type="match status" value="1"/>
</dbReference>
<evidence type="ECO:0000313" key="8">
    <source>
        <dbReference type="EMBL" id="MBY8886945.1"/>
    </source>
</evidence>
<comment type="caution">
    <text evidence="8">The sequence shown here is derived from an EMBL/GenBank/DDBJ whole genome shotgun (WGS) entry which is preliminary data.</text>
</comment>
<feature type="region of interest" description="Disordered" evidence="7">
    <location>
        <begin position="251"/>
        <end position="291"/>
    </location>
</feature>
<gene>
    <name evidence="8" type="ORF">K7472_19075</name>
</gene>
<keyword evidence="5 6" id="KW-0472">Membrane</keyword>
<dbReference type="RefSeq" id="WP_222979646.1">
    <property type="nucleotide sequence ID" value="NZ_JAINVZ010000012.1"/>
</dbReference>
<keyword evidence="6" id="KW-1003">Cell membrane</keyword>
<evidence type="ECO:0000256" key="6">
    <source>
        <dbReference type="RuleBase" id="RU363076"/>
    </source>
</evidence>
<sequence>MYRFLLTPRWLGITLVSLLAIPFCVFMGTWQLSRFDARVAQHRTAEHAPRPGTAPAVPLSRALPTVKTPVDQATSGRNVTVTGHYDPAHQYLVPDRYVDNRGGFYVLGLLRTGDGALPVVRGWLPGDADHPGHVPAPPPGQVTVTGTLQASEAPGDDGVDSDGGLPAGQLGMISAASLVNLVPYPVYNGWITLVDAAAPMKPVPPAAPPNTGLDMQAFQNLGYTGEWFVFAGFVVFIWVRLARREAEVARDRALGLIPDEEDDDTEPEPDDEASTGDEVEADAAASHPVTP</sequence>
<dbReference type="PANTHER" id="PTHR23427:SF2">
    <property type="entry name" value="SURFEIT LOCUS PROTEIN 1"/>
    <property type="match status" value="1"/>
</dbReference>
<organism evidence="8 9">
    <name type="scientific">Streptantibioticus parmotrematis</name>
    <dbReference type="NCBI Taxonomy" id="2873249"/>
    <lineage>
        <taxon>Bacteria</taxon>
        <taxon>Bacillati</taxon>
        <taxon>Actinomycetota</taxon>
        <taxon>Actinomycetes</taxon>
        <taxon>Kitasatosporales</taxon>
        <taxon>Streptomycetaceae</taxon>
        <taxon>Streptantibioticus</taxon>
    </lineage>
</organism>
<comment type="similarity">
    <text evidence="2 6">Belongs to the SURF1 family.</text>
</comment>
<proteinExistence type="inferred from homology"/>
<feature type="transmembrane region" description="Helical" evidence="6">
    <location>
        <begin position="12"/>
        <end position="32"/>
    </location>
</feature>
<dbReference type="PANTHER" id="PTHR23427">
    <property type="entry name" value="SURFEIT LOCUS PROTEIN"/>
    <property type="match status" value="1"/>
</dbReference>
<accession>A0ABS7QUQ8</accession>
<evidence type="ECO:0000256" key="3">
    <source>
        <dbReference type="ARBA" id="ARBA00022692"/>
    </source>
</evidence>
<keyword evidence="3 6" id="KW-0812">Transmembrane</keyword>
<feature type="compositionally biased region" description="Acidic residues" evidence="7">
    <location>
        <begin position="258"/>
        <end position="281"/>
    </location>
</feature>